<name>A0A6G1JN16_9PLEO</name>
<proteinExistence type="predicted"/>
<protein>
    <submittedName>
        <fullName evidence="1">Uncharacterized protein</fullName>
    </submittedName>
</protein>
<accession>A0A6G1JN16</accession>
<dbReference type="Proteomes" id="UP000799291">
    <property type="component" value="Unassembled WGS sequence"/>
</dbReference>
<evidence type="ECO:0000313" key="2">
    <source>
        <dbReference type="Proteomes" id="UP000799291"/>
    </source>
</evidence>
<evidence type="ECO:0000313" key="1">
    <source>
        <dbReference type="EMBL" id="KAF2691934.1"/>
    </source>
</evidence>
<gene>
    <name evidence="1" type="ORF">K458DRAFT_482592</name>
</gene>
<dbReference type="AlphaFoldDB" id="A0A6G1JN16"/>
<dbReference type="OrthoDB" id="1668230at2759"/>
<sequence>MSSAIPIMPTPSHVAIKLGGVDKLQKVLRSAIFEILMGHEPFLDLDELDDEEEIEKRYTDGRFPALDRVLGEQIVYNCWSLAYSHVDACAEELRALGDRVIELSWLSHVLFRPRRNVSKLVLMAAPNSTTMH</sequence>
<reference evidence="1" key="1">
    <citation type="journal article" date="2020" name="Stud. Mycol.">
        <title>101 Dothideomycetes genomes: a test case for predicting lifestyles and emergence of pathogens.</title>
        <authorList>
            <person name="Haridas S."/>
            <person name="Albert R."/>
            <person name="Binder M."/>
            <person name="Bloem J."/>
            <person name="Labutti K."/>
            <person name="Salamov A."/>
            <person name="Andreopoulos B."/>
            <person name="Baker S."/>
            <person name="Barry K."/>
            <person name="Bills G."/>
            <person name="Bluhm B."/>
            <person name="Cannon C."/>
            <person name="Castanera R."/>
            <person name="Culley D."/>
            <person name="Daum C."/>
            <person name="Ezra D."/>
            <person name="Gonzalez J."/>
            <person name="Henrissat B."/>
            <person name="Kuo A."/>
            <person name="Liang C."/>
            <person name="Lipzen A."/>
            <person name="Lutzoni F."/>
            <person name="Magnuson J."/>
            <person name="Mondo S."/>
            <person name="Nolan M."/>
            <person name="Ohm R."/>
            <person name="Pangilinan J."/>
            <person name="Park H.-J."/>
            <person name="Ramirez L."/>
            <person name="Alfaro M."/>
            <person name="Sun H."/>
            <person name="Tritt A."/>
            <person name="Yoshinaga Y."/>
            <person name="Zwiers L.-H."/>
            <person name="Turgeon B."/>
            <person name="Goodwin S."/>
            <person name="Spatafora J."/>
            <person name="Crous P."/>
            <person name="Grigoriev I."/>
        </authorList>
    </citation>
    <scope>NUCLEOTIDE SEQUENCE</scope>
    <source>
        <strain evidence="1">CBS 122367</strain>
    </source>
</reference>
<dbReference type="EMBL" id="MU005569">
    <property type="protein sequence ID" value="KAF2691934.1"/>
    <property type="molecule type" value="Genomic_DNA"/>
</dbReference>
<keyword evidence="2" id="KW-1185">Reference proteome</keyword>
<organism evidence="1 2">
    <name type="scientific">Lentithecium fluviatile CBS 122367</name>
    <dbReference type="NCBI Taxonomy" id="1168545"/>
    <lineage>
        <taxon>Eukaryota</taxon>
        <taxon>Fungi</taxon>
        <taxon>Dikarya</taxon>
        <taxon>Ascomycota</taxon>
        <taxon>Pezizomycotina</taxon>
        <taxon>Dothideomycetes</taxon>
        <taxon>Pleosporomycetidae</taxon>
        <taxon>Pleosporales</taxon>
        <taxon>Massarineae</taxon>
        <taxon>Lentitheciaceae</taxon>
        <taxon>Lentithecium</taxon>
    </lineage>
</organism>